<name>A0A409XZ42_9AGAR</name>
<keyword evidence="3" id="KW-1185">Reference proteome</keyword>
<sequence length="156" mass="17250">MHISFDRDDIRSTAPTTSNHAEPSEEITENHVLLNHLLELQQVTHWLNKNNHKQAYLPSDATPPGAKCLEKLKAGLNSNDNLAMVEGKPNLQKGATVKVLLGGNVKPFRAAAQHVKYHEKEILKVAKPVDATLRSADCNLTKGNPIGQDVKRIYAF</sequence>
<dbReference type="EMBL" id="NHYE01001399">
    <property type="protein sequence ID" value="PPQ96048.1"/>
    <property type="molecule type" value="Genomic_DNA"/>
</dbReference>
<evidence type="ECO:0000256" key="1">
    <source>
        <dbReference type="SAM" id="MobiDB-lite"/>
    </source>
</evidence>
<comment type="caution">
    <text evidence="2">The sequence shown here is derived from an EMBL/GenBank/DDBJ whole genome shotgun (WGS) entry which is preliminary data.</text>
</comment>
<protein>
    <submittedName>
        <fullName evidence="2">Uncharacterized protein</fullName>
    </submittedName>
</protein>
<evidence type="ECO:0000313" key="3">
    <source>
        <dbReference type="Proteomes" id="UP000284706"/>
    </source>
</evidence>
<proteinExistence type="predicted"/>
<feature type="compositionally biased region" description="Basic and acidic residues" evidence="1">
    <location>
        <begin position="1"/>
        <end position="11"/>
    </location>
</feature>
<reference evidence="2 3" key="1">
    <citation type="journal article" date="2018" name="Evol. Lett.">
        <title>Horizontal gene cluster transfer increased hallucinogenic mushroom diversity.</title>
        <authorList>
            <person name="Reynolds H.T."/>
            <person name="Vijayakumar V."/>
            <person name="Gluck-Thaler E."/>
            <person name="Korotkin H.B."/>
            <person name="Matheny P.B."/>
            <person name="Slot J.C."/>
        </authorList>
    </citation>
    <scope>NUCLEOTIDE SEQUENCE [LARGE SCALE GENOMIC DNA]</scope>
    <source>
        <strain evidence="2 3">SRW20</strain>
    </source>
</reference>
<dbReference type="InParanoid" id="A0A409XZ42"/>
<gene>
    <name evidence="2" type="ORF">CVT26_004681</name>
</gene>
<dbReference type="Proteomes" id="UP000284706">
    <property type="component" value="Unassembled WGS sequence"/>
</dbReference>
<evidence type="ECO:0000313" key="2">
    <source>
        <dbReference type="EMBL" id="PPQ96048.1"/>
    </source>
</evidence>
<feature type="region of interest" description="Disordered" evidence="1">
    <location>
        <begin position="1"/>
        <end position="26"/>
    </location>
</feature>
<organism evidence="2 3">
    <name type="scientific">Gymnopilus dilepis</name>
    <dbReference type="NCBI Taxonomy" id="231916"/>
    <lineage>
        <taxon>Eukaryota</taxon>
        <taxon>Fungi</taxon>
        <taxon>Dikarya</taxon>
        <taxon>Basidiomycota</taxon>
        <taxon>Agaricomycotina</taxon>
        <taxon>Agaricomycetes</taxon>
        <taxon>Agaricomycetidae</taxon>
        <taxon>Agaricales</taxon>
        <taxon>Agaricineae</taxon>
        <taxon>Hymenogastraceae</taxon>
        <taxon>Gymnopilus</taxon>
    </lineage>
</organism>
<accession>A0A409XZ42</accession>
<dbReference type="AlphaFoldDB" id="A0A409XZ42"/>